<keyword evidence="12 18" id="KW-0472">Membrane</keyword>
<dbReference type="GO" id="GO:0042350">
    <property type="term" value="P:GDP-L-fucose biosynthetic process"/>
    <property type="evidence" value="ECO:0007669"/>
    <property type="project" value="UniProtKB-ARBA"/>
</dbReference>
<dbReference type="GO" id="GO:0005330">
    <property type="term" value="F:dopamine:sodium symporter activity"/>
    <property type="evidence" value="ECO:0007669"/>
    <property type="project" value="TreeGrafter"/>
</dbReference>
<dbReference type="GO" id="GO:0051583">
    <property type="term" value="P:dopamine uptake involved in synaptic transmission"/>
    <property type="evidence" value="ECO:0007669"/>
    <property type="project" value="TreeGrafter"/>
</dbReference>
<feature type="binding site" evidence="15">
    <location>
        <position position="535"/>
    </location>
    <ligand>
        <name>Na(+)</name>
        <dbReference type="ChEBI" id="CHEBI:29101"/>
        <label>1</label>
    </ligand>
</feature>
<dbReference type="AlphaFoldDB" id="A0A183C9P9"/>
<feature type="transmembrane region" description="Helical" evidence="18">
    <location>
        <begin position="639"/>
        <end position="658"/>
    </location>
</feature>
<reference evidence="20" key="2">
    <citation type="submission" date="2014-05" db="EMBL/GenBank/DDBJ databases">
        <title>The genome and life-stage specific transcriptomes of Globodera pallida elucidate key aspects of plant parasitism by a cyst nematode.</title>
        <authorList>
            <person name="Cotton J.A."/>
            <person name="Lilley C.J."/>
            <person name="Jones L.M."/>
            <person name="Kikuchi T."/>
            <person name="Reid A.J."/>
            <person name="Thorpe P."/>
            <person name="Tsai I.J."/>
            <person name="Beasley H."/>
            <person name="Blok V."/>
            <person name="Cock P.J.A."/>
            <person name="Van den Akker S.E."/>
            <person name="Holroyd N."/>
            <person name="Hunt M."/>
            <person name="Mantelin S."/>
            <person name="Naghra H."/>
            <person name="Pain A."/>
            <person name="Palomares-Rius J.E."/>
            <person name="Zarowiecki M."/>
            <person name="Berriman M."/>
            <person name="Jones J.T."/>
            <person name="Urwin P.E."/>
        </authorList>
    </citation>
    <scope>NUCLEOTIDE SEQUENCE [LARGE SCALE GENOMIC DNA]</scope>
    <source>
        <strain evidence="20">Lindley</strain>
    </source>
</reference>
<dbReference type="GO" id="GO:0046872">
    <property type="term" value="F:metal ion binding"/>
    <property type="evidence" value="ECO:0007669"/>
    <property type="project" value="UniProtKB-KW"/>
</dbReference>
<feature type="domain" description="GDP-fucose pyrophosphorylase" evidence="19">
    <location>
        <begin position="912"/>
        <end position="1012"/>
    </location>
</feature>
<dbReference type="PRINTS" id="PR00176">
    <property type="entry name" value="NANEUSMPORT"/>
</dbReference>
<feature type="binding site" evidence="15">
    <location>
        <position position="205"/>
    </location>
    <ligand>
        <name>Na(+)</name>
        <dbReference type="ChEBI" id="CHEBI:29101"/>
        <label>1</label>
    </ligand>
</feature>
<keyword evidence="3" id="KW-1003">Cell membrane</keyword>
<dbReference type="GO" id="GO:0006865">
    <property type="term" value="P:amino acid transport"/>
    <property type="evidence" value="ECO:0007669"/>
    <property type="project" value="TreeGrafter"/>
</dbReference>
<dbReference type="GO" id="GO:0016772">
    <property type="term" value="F:transferase activity, transferring phosphorus-containing groups"/>
    <property type="evidence" value="ECO:0007669"/>
    <property type="project" value="InterPro"/>
</dbReference>
<dbReference type="InterPro" id="IPR000175">
    <property type="entry name" value="Na/ntran_symport"/>
</dbReference>
<evidence type="ECO:0000313" key="20">
    <source>
        <dbReference type="Proteomes" id="UP000050741"/>
    </source>
</evidence>
<keyword evidence="9" id="KW-0769">Symport</keyword>
<comment type="subcellular location">
    <subcellularLocation>
        <location evidence="1">Cell membrane</location>
        <topology evidence="1">Multi-pass membrane protein</topology>
    </subcellularLocation>
</comment>
<evidence type="ECO:0000256" key="6">
    <source>
        <dbReference type="ARBA" id="ARBA00022723"/>
    </source>
</evidence>
<dbReference type="Pfam" id="PF07959">
    <property type="entry name" value="Fucose_pyrophosphorylase"/>
    <property type="match status" value="1"/>
</dbReference>
<evidence type="ECO:0000256" key="17">
    <source>
        <dbReference type="SAM" id="MobiDB-lite"/>
    </source>
</evidence>
<keyword evidence="6 15" id="KW-0479">Metal-binding</keyword>
<keyword evidence="13 16" id="KW-1015">Disulfide bond</keyword>
<dbReference type="Pfam" id="PF00209">
    <property type="entry name" value="SNF"/>
    <property type="match status" value="2"/>
</dbReference>
<reference evidence="21" key="3">
    <citation type="submission" date="2016-06" db="UniProtKB">
        <authorList>
            <consortium name="WormBaseParasite"/>
        </authorList>
    </citation>
    <scope>IDENTIFICATION</scope>
</reference>
<name>A0A183C9P9_GLOPA</name>
<evidence type="ECO:0000256" key="8">
    <source>
        <dbReference type="ARBA" id="ARBA00022775"/>
    </source>
</evidence>
<evidence type="ECO:0000256" key="7">
    <source>
        <dbReference type="ARBA" id="ARBA00022741"/>
    </source>
</evidence>
<evidence type="ECO:0000256" key="10">
    <source>
        <dbReference type="ARBA" id="ARBA00022989"/>
    </source>
</evidence>
<dbReference type="GO" id="GO:0032809">
    <property type="term" value="C:neuronal cell body membrane"/>
    <property type="evidence" value="ECO:0007669"/>
    <property type="project" value="TreeGrafter"/>
</dbReference>
<evidence type="ECO:0000256" key="15">
    <source>
        <dbReference type="PIRSR" id="PIRSR600175-1"/>
    </source>
</evidence>
<feature type="binding site" evidence="15">
    <location>
        <position position="538"/>
    </location>
    <ligand>
        <name>Na(+)</name>
        <dbReference type="ChEBI" id="CHEBI:29101"/>
        <label>1</label>
    </ligand>
</feature>
<feature type="binding site" evidence="15">
    <location>
        <position position="470"/>
    </location>
    <ligand>
        <name>Na(+)</name>
        <dbReference type="ChEBI" id="CHEBI:29101"/>
        <label>1</label>
    </ligand>
</feature>
<dbReference type="GO" id="GO:0030424">
    <property type="term" value="C:axon"/>
    <property type="evidence" value="ECO:0007669"/>
    <property type="project" value="TreeGrafter"/>
</dbReference>
<dbReference type="SUPFAM" id="SSF161070">
    <property type="entry name" value="SNF-like"/>
    <property type="match status" value="1"/>
</dbReference>
<evidence type="ECO:0000313" key="21">
    <source>
        <dbReference type="WBParaSite" id="GPLIN_000959700"/>
    </source>
</evidence>
<feature type="binding site" evidence="15">
    <location>
        <position position="209"/>
    </location>
    <ligand>
        <name>Na(+)</name>
        <dbReference type="ChEBI" id="CHEBI:29101"/>
        <label>1</label>
    </ligand>
</feature>
<evidence type="ECO:0000256" key="11">
    <source>
        <dbReference type="ARBA" id="ARBA00023053"/>
    </source>
</evidence>
<proteinExistence type="predicted"/>
<reference evidence="20" key="1">
    <citation type="submission" date="2013-12" db="EMBL/GenBank/DDBJ databases">
        <authorList>
            <person name="Aslett M."/>
        </authorList>
    </citation>
    <scope>NUCLEOTIDE SEQUENCE [LARGE SCALE GENOMIC DNA]</scope>
    <source>
        <strain evidence="20">Lindley</strain>
    </source>
</reference>
<dbReference type="Proteomes" id="UP000050741">
    <property type="component" value="Unassembled WGS sequence"/>
</dbReference>
<dbReference type="GO" id="GO:0042734">
    <property type="term" value="C:presynaptic membrane"/>
    <property type="evidence" value="ECO:0007669"/>
    <property type="project" value="TreeGrafter"/>
</dbReference>
<feature type="region of interest" description="Disordered" evidence="17">
    <location>
        <begin position="1"/>
        <end position="25"/>
    </location>
</feature>
<feature type="transmembrane region" description="Helical" evidence="18">
    <location>
        <begin position="382"/>
        <end position="402"/>
    </location>
</feature>
<feature type="binding site" evidence="15">
    <location>
        <position position="202"/>
    </location>
    <ligand>
        <name>Na(+)</name>
        <dbReference type="ChEBI" id="CHEBI:29101"/>
        <label>1</label>
    </ligand>
</feature>
<evidence type="ECO:0000256" key="9">
    <source>
        <dbReference type="ARBA" id="ARBA00022847"/>
    </source>
</evidence>
<dbReference type="PROSITE" id="PS50267">
    <property type="entry name" value="NA_NEUROTRAN_SYMP_3"/>
    <property type="match status" value="1"/>
</dbReference>
<evidence type="ECO:0000256" key="4">
    <source>
        <dbReference type="ARBA" id="ARBA00022679"/>
    </source>
</evidence>
<feature type="transmembrane region" description="Helical" evidence="18">
    <location>
        <begin position="592"/>
        <end position="618"/>
    </location>
</feature>
<feature type="transmembrane region" description="Helical" evidence="18">
    <location>
        <begin position="241"/>
        <end position="262"/>
    </location>
</feature>
<dbReference type="WBParaSite" id="GPLIN_000959700">
    <property type="protein sequence ID" value="GPLIN_000959700"/>
    <property type="gene ID" value="GPLIN_000959700"/>
</dbReference>
<accession>A0A183C9P9</accession>
<keyword evidence="11 15" id="KW-0915">Sodium</keyword>
<keyword evidence="8" id="KW-0532">Neurotransmitter transport</keyword>
<keyword evidence="7" id="KW-0547">Nucleotide-binding</keyword>
<dbReference type="PANTHER" id="PTHR11616">
    <property type="entry name" value="SODIUM/CHLORIDE DEPENDENT TRANSPORTER"/>
    <property type="match status" value="1"/>
</dbReference>
<evidence type="ECO:0000256" key="14">
    <source>
        <dbReference type="ARBA" id="ARBA00023180"/>
    </source>
</evidence>
<keyword evidence="4" id="KW-0808">Transferase</keyword>
<protein>
    <submittedName>
        <fullName evidence="21">Fucokinase domain-containing protein</fullName>
    </submittedName>
</protein>
<feature type="disulfide bond" evidence="16">
    <location>
        <begin position="323"/>
        <end position="332"/>
    </location>
</feature>
<feature type="binding site" evidence="15">
    <location>
        <position position="204"/>
    </location>
    <ligand>
        <name>Na(+)</name>
        <dbReference type="ChEBI" id="CHEBI:29101"/>
        <label>1</label>
    </ligand>
</feature>
<evidence type="ECO:0000256" key="1">
    <source>
        <dbReference type="ARBA" id="ARBA00004651"/>
    </source>
</evidence>
<feature type="transmembrane region" description="Helical" evidence="18">
    <location>
        <begin position="521"/>
        <end position="543"/>
    </location>
</feature>
<evidence type="ECO:0000256" key="2">
    <source>
        <dbReference type="ARBA" id="ARBA00022448"/>
    </source>
</evidence>
<evidence type="ECO:0000256" key="16">
    <source>
        <dbReference type="PIRSR" id="PIRSR600175-2"/>
    </source>
</evidence>
<dbReference type="GO" id="GO:0015874">
    <property type="term" value="P:norepinephrine transport"/>
    <property type="evidence" value="ECO:0007669"/>
    <property type="project" value="TreeGrafter"/>
</dbReference>
<dbReference type="InterPro" id="IPR012887">
    <property type="entry name" value="GDP_fucose_pyrophosphorylase"/>
</dbReference>
<dbReference type="PANTHER" id="PTHR11616:SF320">
    <property type="entry name" value="SODIUM-DEPENDENT NORADRENALINE TRANSPORTER"/>
    <property type="match status" value="1"/>
</dbReference>
<organism evidence="20 21">
    <name type="scientific">Globodera pallida</name>
    <name type="common">Potato cyst nematode worm</name>
    <name type="synonym">Heterodera pallida</name>
    <dbReference type="NCBI Taxonomy" id="36090"/>
    <lineage>
        <taxon>Eukaryota</taxon>
        <taxon>Metazoa</taxon>
        <taxon>Ecdysozoa</taxon>
        <taxon>Nematoda</taxon>
        <taxon>Chromadorea</taxon>
        <taxon>Rhabditida</taxon>
        <taxon>Tylenchina</taxon>
        <taxon>Tylenchomorpha</taxon>
        <taxon>Tylenchoidea</taxon>
        <taxon>Heteroderidae</taxon>
        <taxon>Heteroderinae</taxon>
        <taxon>Globodera</taxon>
    </lineage>
</organism>
<feature type="binding site" evidence="15">
    <location>
        <position position="539"/>
    </location>
    <ligand>
        <name>Na(+)</name>
        <dbReference type="ChEBI" id="CHEBI:29101"/>
        <label>1</label>
    </ligand>
</feature>
<feature type="transmembrane region" description="Helical" evidence="18">
    <location>
        <begin position="431"/>
        <end position="452"/>
    </location>
</feature>
<keyword evidence="10 18" id="KW-1133">Transmembrane helix</keyword>
<feature type="transmembrane region" description="Helical" evidence="18">
    <location>
        <begin position="464"/>
        <end position="488"/>
    </location>
</feature>
<feature type="binding site" evidence="15">
    <location>
        <position position="438"/>
    </location>
    <ligand>
        <name>Na(+)</name>
        <dbReference type="ChEBI" id="CHEBI:29101"/>
        <label>1</label>
    </ligand>
</feature>
<evidence type="ECO:0000256" key="13">
    <source>
        <dbReference type="ARBA" id="ARBA00023157"/>
    </source>
</evidence>
<sequence length="1074" mass="120220">MPRFVQLQEENREDGGGQPDGNGRKQLASLTSAKRDVSPFGTVSFRHFGHFFVPSPEMANRTGQQQQKVENSVSLTTFKRRQRQMASSSSIVFDQHPSRIQITHKNFMSIVDFSPTTPPNSAKFPIDSQLVKDSPPKYSKVLGTKVPVISPFLCSRQRFNEKVAKASTELVLNTGGEDRGDAGGAERETWERKIDFLLSVVGFAVDLANVWRFPYLCFKNGGGIIKNIKTAIKCCASGAFLLPYTMMVFLAGIPLFYMELALGQFHRKGAITTWGRICPLFKGIGYCVIMTAFYTDFFYNVIIAFALHYFYASFSTQLPWTSCAGKHNSPACYEPKGEATPHVTQSIGQLGAINWEIVVCLLVVYIICYFSLWKGIKMSGKVVWFTAIFPYVVLFCLLIRGVTLPGSEKGIEYYLRPNLEKLKDPNVWQDAATQVFFSLGPGFGVLMAYSSYNEFHNNVYFDALLTSTINCATSFLAGFVIFSVLGYMSCKSGKAIHDVAQEGPGLVFVVYPEALATMPGATVWSLVFFLMLLTLGLDSSFGGSEAIITGLSDEFPVIKRNRELFVALLFSFYMIIGLTMCTKGGMLVMEWLIVYGTTWGLLIAVFCETMVISFCYGIRRFCADIRQMLGFEPGIYWRICWTVGAPLFLIAMILSSFINLQPLQYQDYVYPSLVMGEFISDGIELSPAPKWDLVVLTARNAGQKQLFELELRRLRLAERNFCVQIIVLEDSPRNAKIGSGGATLNALLFLSKNFGGESFFAHNRVLLLHSGGLSQRILHVALTGKAFMLMPDGRTLLEHKLLSYREEIRRVNAILEERSETGEELALTDSCYLIGHNLAIELVRLRHKMDGVPLNELCCYRDFLGPLGYASEKERKIHFQEDVPDLREWQLALWDLMHCKEAHLLDLGPQIQKSLLEWCDLNANCEVGDQCILSGLAYDEHLPLRIFDGICATTFPIELFRDGDSAATSFVTVAFHRDDDIKRSSEDSLIWFGHRLDVPLPASSLWNAPLFSTHPNAGESLRETLATIARLGQNGQQKSDQSTLHTGGTQLLSVSQVLQKVDAKKCNSEIENWL</sequence>
<evidence type="ECO:0000256" key="3">
    <source>
        <dbReference type="ARBA" id="ARBA00022475"/>
    </source>
</evidence>
<feature type="transmembrane region" description="Helical" evidence="18">
    <location>
        <begin position="564"/>
        <end position="586"/>
    </location>
</feature>
<evidence type="ECO:0000256" key="12">
    <source>
        <dbReference type="ARBA" id="ARBA00023136"/>
    </source>
</evidence>
<feature type="transmembrane region" description="Helical" evidence="18">
    <location>
        <begin position="283"/>
        <end position="311"/>
    </location>
</feature>
<keyword evidence="5 18" id="KW-0812">Transmembrane</keyword>
<evidence type="ECO:0000256" key="18">
    <source>
        <dbReference type="SAM" id="Phobius"/>
    </source>
</evidence>
<dbReference type="PROSITE" id="PS00754">
    <property type="entry name" value="NA_NEUROTRAN_SYMP_2"/>
    <property type="match status" value="1"/>
</dbReference>
<keyword evidence="2" id="KW-0813">Transport</keyword>
<dbReference type="GO" id="GO:0000166">
    <property type="term" value="F:nucleotide binding"/>
    <property type="evidence" value="ECO:0007669"/>
    <property type="project" value="UniProtKB-KW"/>
</dbReference>
<dbReference type="InterPro" id="IPR037272">
    <property type="entry name" value="SNS_sf"/>
</dbReference>
<evidence type="ECO:0000256" key="5">
    <source>
        <dbReference type="ARBA" id="ARBA00022692"/>
    </source>
</evidence>
<keyword evidence="20" id="KW-1185">Reference proteome</keyword>
<evidence type="ECO:0000259" key="19">
    <source>
        <dbReference type="Pfam" id="PF07959"/>
    </source>
</evidence>
<keyword evidence="14" id="KW-0325">Glycoprotein</keyword>
<feature type="transmembrane region" description="Helical" evidence="18">
    <location>
        <begin position="352"/>
        <end position="370"/>
    </location>
</feature>